<reference evidence="3" key="1">
    <citation type="submission" date="2018-05" db="EMBL/GenBank/DDBJ databases">
        <authorList>
            <person name="Nie L."/>
        </authorList>
    </citation>
    <scope>NUCLEOTIDE SEQUENCE [LARGE SCALE GENOMIC DNA]</scope>
    <source>
        <strain evidence="3">NL</strain>
    </source>
</reference>
<feature type="compositionally biased region" description="Polar residues" evidence="1">
    <location>
        <begin position="37"/>
        <end position="46"/>
    </location>
</feature>
<gene>
    <name evidence="2" type="ORF">DLM85_24630</name>
</gene>
<name>A0A328B3I4_9BACT</name>
<dbReference type="OrthoDB" id="6505556at2"/>
<protein>
    <submittedName>
        <fullName evidence="2">Uncharacterized protein</fullName>
    </submittedName>
</protein>
<evidence type="ECO:0000313" key="2">
    <source>
        <dbReference type="EMBL" id="RAK61992.1"/>
    </source>
</evidence>
<sequence>MNKKTTSQGVASRASQTLSDPNSSATAKSLAASALSQVNRGHQTGAATEDLASRVLSSTKYNSQTKEFAASVLAQSVRER</sequence>
<accession>A0A328B3I4</accession>
<evidence type="ECO:0000256" key="1">
    <source>
        <dbReference type="SAM" id="MobiDB-lite"/>
    </source>
</evidence>
<feature type="region of interest" description="Disordered" evidence="1">
    <location>
        <begin position="1"/>
        <end position="46"/>
    </location>
</feature>
<feature type="compositionally biased region" description="Low complexity" evidence="1">
    <location>
        <begin position="23"/>
        <end position="36"/>
    </location>
</feature>
<dbReference type="AlphaFoldDB" id="A0A328B3I4"/>
<dbReference type="EMBL" id="QHKM01000021">
    <property type="protein sequence ID" value="RAK61992.1"/>
    <property type="molecule type" value="Genomic_DNA"/>
</dbReference>
<feature type="compositionally biased region" description="Polar residues" evidence="1">
    <location>
        <begin position="1"/>
        <end position="22"/>
    </location>
</feature>
<comment type="caution">
    <text evidence="2">The sequence shown here is derived from an EMBL/GenBank/DDBJ whole genome shotgun (WGS) entry which is preliminary data.</text>
</comment>
<evidence type="ECO:0000313" key="3">
    <source>
        <dbReference type="Proteomes" id="UP000248553"/>
    </source>
</evidence>
<dbReference type="Proteomes" id="UP000248553">
    <property type="component" value="Unassembled WGS sequence"/>
</dbReference>
<keyword evidence="3" id="KW-1185">Reference proteome</keyword>
<proteinExistence type="predicted"/>
<organism evidence="2 3">
    <name type="scientific">Hymenobacter edaphi</name>
    <dbReference type="NCBI Taxonomy" id="2211146"/>
    <lineage>
        <taxon>Bacteria</taxon>
        <taxon>Pseudomonadati</taxon>
        <taxon>Bacteroidota</taxon>
        <taxon>Cytophagia</taxon>
        <taxon>Cytophagales</taxon>
        <taxon>Hymenobacteraceae</taxon>
        <taxon>Hymenobacter</taxon>
    </lineage>
</organism>